<dbReference type="PROSITE" id="PS00086">
    <property type="entry name" value="CYTOCHROME_P450"/>
    <property type="match status" value="1"/>
</dbReference>
<reference evidence="11" key="1">
    <citation type="submission" date="2020-11" db="EMBL/GenBank/DDBJ databases">
        <authorList>
            <consortium name="DOE Joint Genome Institute"/>
            <person name="Ahrendt S."/>
            <person name="Riley R."/>
            <person name="Andreopoulos W."/>
            <person name="Labutti K."/>
            <person name="Pangilinan J."/>
            <person name="Ruiz-Duenas F.J."/>
            <person name="Barrasa J.M."/>
            <person name="Sanchez-Garcia M."/>
            <person name="Camarero S."/>
            <person name="Miyauchi S."/>
            <person name="Serrano A."/>
            <person name="Linde D."/>
            <person name="Babiker R."/>
            <person name="Drula E."/>
            <person name="Ayuso-Fernandez I."/>
            <person name="Pacheco R."/>
            <person name="Padilla G."/>
            <person name="Ferreira P."/>
            <person name="Barriuso J."/>
            <person name="Kellner H."/>
            <person name="Castanera R."/>
            <person name="Alfaro M."/>
            <person name="Ramirez L."/>
            <person name="Pisabarro A.G."/>
            <person name="Kuo A."/>
            <person name="Tritt A."/>
            <person name="Lipzen A."/>
            <person name="He G."/>
            <person name="Yan M."/>
            <person name="Ng V."/>
            <person name="Cullen D."/>
            <person name="Martin F."/>
            <person name="Rosso M.-N."/>
            <person name="Henrissat B."/>
            <person name="Hibbett D."/>
            <person name="Martinez A.T."/>
            <person name="Grigoriev I.V."/>
        </authorList>
    </citation>
    <scope>NUCLEOTIDE SEQUENCE</scope>
    <source>
        <strain evidence="11">CBS 506.95</strain>
    </source>
</reference>
<feature type="binding site" description="axial binding residue" evidence="9">
    <location>
        <position position="442"/>
    </location>
    <ligand>
        <name>heme</name>
        <dbReference type="ChEBI" id="CHEBI:30413"/>
    </ligand>
    <ligandPart>
        <name>Fe</name>
        <dbReference type="ChEBI" id="CHEBI:18248"/>
    </ligandPart>
</feature>
<evidence type="ECO:0000256" key="4">
    <source>
        <dbReference type="ARBA" id="ARBA00022617"/>
    </source>
</evidence>
<dbReference type="AlphaFoldDB" id="A0A9P6JU91"/>
<dbReference type="PANTHER" id="PTHR46300">
    <property type="entry name" value="P450, PUTATIVE (EUROFUNG)-RELATED-RELATED"/>
    <property type="match status" value="1"/>
</dbReference>
<sequence length="488" mass="55035">MSLLSGLSVQVWLEVLAACILLGVLKTWSKTFVLRSRLPFPPGPPPSSWLGGNVGDIPEIKPWLRCAEWSKDFGNLIYFRLYGQHNIVINDYNTAVELFQKRSNIYSDRPSTVMLELTGWDFNSGLRPYGEHWRTERRMYQQAYKPDMTLTYRGVQTEKVQDLLYALATTPDDFRNHIKTVATAIIMSIVYGHDVSPKDDYYVELAEATVSKLAQSMFPGATIVNAIPFLRYLPTWFPGTGFHAFAGGARKLTDQMFNAPIAMVEKNINEGTARPSLASELLENCKTEKDRMHLKCVCATSYAAGADTTVASIEVFFYIIAKFPEAQRKAQQEIDTVIGNDRLPDFSDRPSLPYVEALYREVLRWMPAVPFGVAHGTSDEDIYEGHYIPKGASVIPNVWAMAHDPKRYPDPENFNPDRFFNENGDLNDDDMLYTFGFGRRVCPGRHLASNTIWLTIATVLAVFKLGKKKDADGQDIPIEADFTTGMMT</sequence>
<dbReference type="InterPro" id="IPR001128">
    <property type="entry name" value="Cyt_P450"/>
</dbReference>
<evidence type="ECO:0000256" key="3">
    <source>
        <dbReference type="ARBA" id="ARBA00010617"/>
    </source>
</evidence>
<evidence type="ECO:0000256" key="6">
    <source>
        <dbReference type="ARBA" id="ARBA00023002"/>
    </source>
</evidence>
<keyword evidence="4 9" id="KW-0349">Heme</keyword>
<dbReference type="Gene3D" id="1.10.630.10">
    <property type="entry name" value="Cytochrome P450"/>
    <property type="match status" value="1"/>
</dbReference>
<evidence type="ECO:0000256" key="7">
    <source>
        <dbReference type="ARBA" id="ARBA00023004"/>
    </source>
</evidence>
<comment type="caution">
    <text evidence="11">The sequence shown here is derived from an EMBL/GenBank/DDBJ whole genome shotgun (WGS) entry which is preliminary data.</text>
</comment>
<keyword evidence="6 10" id="KW-0560">Oxidoreductase</keyword>
<name>A0A9P6JU91_9AGAR</name>
<keyword evidence="5 9" id="KW-0479">Metal-binding</keyword>
<dbReference type="InterPro" id="IPR036396">
    <property type="entry name" value="Cyt_P450_sf"/>
</dbReference>
<dbReference type="GO" id="GO:0016705">
    <property type="term" value="F:oxidoreductase activity, acting on paired donors, with incorporation or reduction of molecular oxygen"/>
    <property type="evidence" value="ECO:0007669"/>
    <property type="project" value="InterPro"/>
</dbReference>
<evidence type="ECO:0000256" key="5">
    <source>
        <dbReference type="ARBA" id="ARBA00022723"/>
    </source>
</evidence>
<keyword evidence="8 10" id="KW-0503">Monooxygenase</keyword>
<dbReference type="OrthoDB" id="2789670at2759"/>
<evidence type="ECO:0000256" key="8">
    <source>
        <dbReference type="ARBA" id="ARBA00023033"/>
    </source>
</evidence>
<evidence type="ECO:0000256" key="10">
    <source>
        <dbReference type="RuleBase" id="RU000461"/>
    </source>
</evidence>
<gene>
    <name evidence="11" type="ORF">CPB83DRAFT_890323</name>
</gene>
<comment type="pathway">
    <text evidence="2">Secondary metabolite biosynthesis.</text>
</comment>
<protein>
    <submittedName>
        <fullName evidence="11">Cytochrome P450</fullName>
    </submittedName>
</protein>
<keyword evidence="7 9" id="KW-0408">Iron</keyword>
<proteinExistence type="inferred from homology"/>
<comment type="similarity">
    <text evidence="3 10">Belongs to the cytochrome P450 family.</text>
</comment>
<dbReference type="Proteomes" id="UP000807306">
    <property type="component" value="Unassembled WGS sequence"/>
</dbReference>
<evidence type="ECO:0000256" key="9">
    <source>
        <dbReference type="PIRSR" id="PIRSR602401-1"/>
    </source>
</evidence>
<dbReference type="SUPFAM" id="SSF48264">
    <property type="entry name" value="Cytochrome P450"/>
    <property type="match status" value="1"/>
</dbReference>
<dbReference type="PANTHER" id="PTHR46300:SF7">
    <property type="entry name" value="P450, PUTATIVE (EUROFUNG)-RELATED"/>
    <property type="match status" value="1"/>
</dbReference>
<dbReference type="GO" id="GO:0005506">
    <property type="term" value="F:iron ion binding"/>
    <property type="evidence" value="ECO:0007669"/>
    <property type="project" value="InterPro"/>
</dbReference>
<evidence type="ECO:0000256" key="1">
    <source>
        <dbReference type="ARBA" id="ARBA00001971"/>
    </source>
</evidence>
<dbReference type="GO" id="GO:0004497">
    <property type="term" value="F:monooxygenase activity"/>
    <property type="evidence" value="ECO:0007669"/>
    <property type="project" value="UniProtKB-KW"/>
</dbReference>
<dbReference type="PRINTS" id="PR00463">
    <property type="entry name" value="EP450I"/>
</dbReference>
<dbReference type="InterPro" id="IPR017972">
    <property type="entry name" value="Cyt_P450_CS"/>
</dbReference>
<dbReference type="InterPro" id="IPR050364">
    <property type="entry name" value="Cytochrome_P450_fung"/>
</dbReference>
<accession>A0A9P6JU91</accession>
<dbReference type="EMBL" id="MU157829">
    <property type="protein sequence ID" value="KAF9533206.1"/>
    <property type="molecule type" value="Genomic_DNA"/>
</dbReference>
<organism evidence="11 12">
    <name type="scientific">Crepidotus variabilis</name>
    <dbReference type="NCBI Taxonomy" id="179855"/>
    <lineage>
        <taxon>Eukaryota</taxon>
        <taxon>Fungi</taxon>
        <taxon>Dikarya</taxon>
        <taxon>Basidiomycota</taxon>
        <taxon>Agaricomycotina</taxon>
        <taxon>Agaricomycetes</taxon>
        <taxon>Agaricomycetidae</taxon>
        <taxon>Agaricales</taxon>
        <taxon>Agaricineae</taxon>
        <taxon>Crepidotaceae</taxon>
        <taxon>Crepidotus</taxon>
    </lineage>
</organism>
<dbReference type="PRINTS" id="PR00385">
    <property type="entry name" value="P450"/>
</dbReference>
<dbReference type="CDD" id="cd11065">
    <property type="entry name" value="CYP64-like"/>
    <property type="match status" value="1"/>
</dbReference>
<dbReference type="Pfam" id="PF00067">
    <property type="entry name" value="p450"/>
    <property type="match status" value="1"/>
</dbReference>
<evidence type="ECO:0000313" key="11">
    <source>
        <dbReference type="EMBL" id="KAF9533206.1"/>
    </source>
</evidence>
<evidence type="ECO:0000256" key="2">
    <source>
        <dbReference type="ARBA" id="ARBA00005179"/>
    </source>
</evidence>
<keyword evidence="12" id="KW-1185">Reference proteome</keyword>
<evidence type="ECO:0000313" key="12">
    <source>
        <dbReference type="Proteomes" id="UP000807306"/>
    </source>
</evidence>
<comment type="cofactor">
    <cofactor evidence="1 9">
        <name>heme</name>
        <dbReference type="ChEBI" id="CHEBI:30413"/>
    </cofactor>
</comment>
<dbReference type="InterPro" id="IPR002401">
    <property type="entry name" value="Cyt_P450_E_grp-I"/>
</dbReference>
<dbReference type="GO" id="GO:0020037">
    <property type="term" value="F:heme binding"/>
    <property type="evidence" value="ECO:0007669"/>
    <property type="project" value="InterPro"/>
</dbReference>